<sequence length="306" mass="33799">MTIAIGWSGLLLFPCAYFALGGWFTVTGLWMSALGVVGLALNLCAYDFVSQEIRAAEDPDFVTLYTKNILLNEGIRAWMVAQDQPHENLIFPEEDARLINLSNKLLGARVAHAGLIVFWAGAMNLFEVAHLVPEKPMYSLNLVRSRCFLLVFKAFYFGAVYDTWASGGGDVRKITNLTLSPSIIFGYLLKSPFGGEGWIVSVDDLEDIIGGHVWLGSICILGGIWHILTKPFAWARRALVWFGEAYLSYSLGTLAVFGFITCCFVWFNNTAYPSEFYGPTGPEASQAQAFTFLVRDQRLGDNVGSA</sequence>
<keyword evidence="7" id="KW-0157">Chromophore</keyword>
<evidence type="ECO:0000256" key="8">
    <source>
        <dbReference type="ARBA" id="ARBA00023136"/>
    </source>
</evidence>
<dbReference type="GO" id="GO:0009772">
    <property type="term" value="P:photosynthetic electron transport in photosystem II"/>
    <property type="evidence" value="ECO:0007669"/>
    <property type="project" value="InterPro"/>
</dbReference>
<feature type="transmembrane region" description="Helical" evidence="10">
    <location>
        <begin position="106"/>
        <end position="126"/>
    </location>
</feature>
<feature type="transmembrane region" description="Helical" evidence="10">
    <location>
        <begin position="209"/>
        <end position="228"/>
    </location>
</feature>
<accession>A0A2G3AJL3</accession>
<protein>
    <submittedName>
        <fullName evidence="11">Photosystem II CP43 reaction center protein</fullName>
    </submittedName>
</protein>
<evidence type="ECO:0000256" key="7">
    <source>
        <dbReference type="ARBA" id="ARBA00022991"/>
    </source>
</evidence>
<dbReference type="InterPro" id="IPR044900">
    <property type="entry name" value="PSII_PsbC_sf"/>
</dbReference>
<evidence type="ECO:0000256" key="6">
    <source>
        <dbReference type="ARBA" id="ARBA00022989"/>
    </source>
</evidence>
<dbReference type="InterPro" id="IPR036854">
    <property type="entry name" value="Photo_II_D1/D2_sf"/>
</dbReference>
<evidence type="ECO:0000256" key="1">
    <source>
        <dbReference type="ARBA" id="ARBA00004141"/>
    </source>
</evidence>
<dbReference type="Proteomes" id="UP000222542">
    <property type="component" value="Unassembled WGS sequence"/>
</dbReference>
<gene>
    <name evidence="11" type="ORF">T459_02291</name>
</gene>
<keyword evidence="6 10" id="KW-1133">Transmembrane helix</keyword>
<evidence type="ECO:0000313" key="12">
    <source>
        <dbReference type="Proteomes" id="UP000222542"/>
    </source>
</evidence>
<keyword evidence="2" id="KW-0148">Chlorophyll</keyword>
<comment type="subcellular location">
    <subcellularLocation>
        <location evidence="1">Membrane</location>
        <topology evidence="1">Multi-pass membrane protein</topology>
    </subcellularLocation>
</comment>
<keyword evidence="5 10" id="KW-0812">Transmembrane</keyword>
<dbReference type="InterPro" id="IPR055266">
    <property type="entry name" value="D1/D2"/>
</dbReference>
<keyword evidence="3" id="KW-0602">Photosynthesis</keyword>
<reference evidence="11 12" key="2">
    <citation type="journal article" date="2017" name="Genome Biol.">
        <title>New reference genome sequences of hot pepper reveal the massive evolution of plant disease-resistance genes by retroduplication.</title>
        <authorList>
            <person name="Kim S."/>
            <person name="Park J."/>
            <person name="Yeom S.I."/>
            <person name="Kim Y.M."/>
            <person name="Seo E."/>
            <person name="Kim K.T."/>
            <person name="Kim M.S."/>
            <person name="Lee J.M."/>
            <person name="Cheong K."/>
            <person name="Shin H.S."/>
            <person name="Kim S.B."/>
            <person name="Han K."/>
            <person name="Lee J."/>
            <person name="Park M."/>
            <person name="Lee H.A."/>
            <person name="Lee H.Y."/>
            <person name="Lee Y."/>
            <person name="Oh S."/>
            <person name="Lee J.H."/>
            <person name="Choi E."/>
            <person name="Choi E."/>
            <person name="Lee S.E."/>
            <person name="Jeon J."/>
            <person name="Kim H."/>
            <person name="Choi G."/>
            <person name="Song H."/>
            <person name="Lee J."/>
            <person name="Lee S.C."/>
            <person name="Kwon J.K."/>
            <person name="Lee H.Y."/>
            <person name="Koo N."/>
            <person name="Hong Y."/>
            <person name="Kim R.W."/>
            <person name="Kang W.H."/>
            <person name="Huh J.H."/>
            <person name="Kang B.C."/>
            <person name="Yang T.J."/>
            <person name="Lee Y.H."/>
            <person name="Bennetzen J.L."/>
            <person name="Choi D."/>
        </authorList>
    </citation>
    <scope>NUCLEOTIDE SEQUENCE [LARGE SCALE GENOMIC DNA]</scope>
    <source>
        <strain evidence="12">cv. CM334</strain>
    </source>
</reference>
<evidence type="ECO:0000256" key="2">
    <source>
        <dbReference type="ARBA" id="ARBA00022494"/>
    </source>
</evidence>
<dbReference type="GO" id="GO:0009523">
    <property type="term" value="C:photosystem II"/>
    <property type="evidence" value="ECO:0000318"/>
    <property type="project" value="GO_Central"/>
</dbReference>
<keyword evidence="9" id="KW-0604">Photosystem II</keyword>
<evidence type="ECO:0000256" key="9">
    <source>
        <dbReference type="ARBA" id="ARBA00023276"/>
    </source>
</evidence>
<dbReference type="GO" id="GO:0016168">
    <property type="term" value="F:chlorophyll binding"/>
    <property type="evidence" value="ECO:0007669"/>
    <property type="project" value="UniProtKB-KW"/>
</dbReference>
<comment type="caution">
    <text evidence="11">The sequence shown here is derived from an EMBL/GenBank/DDBJ whole genome shotgun (WGS) entry which is preliminary data.</text>
</comment>
<evidence type="ECO:0000256" key="10">
    <source>
        <dbReference type="SAM" id="Phobius"/>
    </source>
</evidence>
<evidence type="ECO:0000256" key="3">
    <source>
        <dbReference type="ARBA" id="ARBA00022531"/>
    </source>
</evidence>
<keyword evidence="4" id="KW-0934">Plastid</keyword>
<feature type="transmembrane region" description="Helical" evidence="10">
    <location>
        <begin position="249"/>
        <end position="267"/>
    </location>
</feature>
<dbReference type="EMBL" id="AYRZ02000001">
    <property type="protein sequence ID" value="PHT94409.1"/>
    <property type="molecule type" value="Genomic_DNA"/>
</dbReference>
<evidence type="ECO:0000256" key="5">
    <source>
        <dbReference type="ARBA" id="ARBA00022692"/>
    </source>
</evidence>
<dbReference type="GO" id="GO:0009579">
    <property type="term" value="C:thylakoid"/>
    <property type="evidence" value="ECO:0000318"/>
    <property type="project" value="GO_Central"/>
</dbReference>
<evidence type="ECO:0000256" key="4">
    <source>
        <dbReference type="ARBA" id="ARBA00022640"/>
    </source>
</evidence>
<reference evidence="11 12" key="1">
    <citation type="journal article" date="2014" name="Nat. Genet.">
        <title>Genome sequence of the hot pepper provides insights into the evolution of pungency in Capsicum species.</title>
        <authorList>
            <person name="Kim S."/>
            <person name="Park M."/>
            <person name="Yeom S.I."/>
            <person name="Kim Y.M."/>
            <person name="Lee J.M."/>
            <person name="Lee H.A."/>
            <person name="Seo E."/>
            <person name="Choi J."/>
            <person name="Cheong K."/>
            <person name="Kim K.T."/>
            <person name="Jung K."/>
            <person name="Lee G.W."/>
            <person name="Oh S.K."/>
            <person name="Bae C."/>
            <person name="Kim S.B."/>
            <person name="Lee H.Y."/>
            <person name="Kim S.Y."/>
            <person name="Kim M.S."/>
            <person name="Kang B.C."/>
            <person name="Jo Y.D."/>
            <person name="Yang H.B."/>
            <person name="Jeong H.J."/>
            <person name="Kang W.H."/>
            <person name="Kwon J.K."/>
            <person name="Shin C."/>
            <person name="Lim J.Y."/>
            <person name="Park J.H."/>
            <person name="Huh J.H."/>
            <person name="Kim J.S."/>
            <person name="Kim B.D."/>
            <person name="Cohen O."/>
            <person name="Paran I."/>
            <person name="Suh M.C."/>
            <person name="Lee S.B."/>
            <person name="Kim Y.K."/>
            <person name="Shin Y."/>
            <person name="Noh S.J."/>
            <person name="Park J."/>
            <person name="Seo Y.S."/>
            <person name="Kwon S.Y."/>
            <person name="Kim H.A."/>
            <person name="Park J.M."/>
            <person name="Kim H.J."/>
            <person name="Choi S.B."/>
            <person name="Bosland P.W."/>
            <person name="Reeves G."/>
            <person name="Jo S.H."/>
            <person name="Lee B.W."/>
            <person name="Cho H.T."/>
            <person name="Choi H.S."/>
            <person name="Lee M.S."/>
            <person name="Yu Y."/>
            <person name="Do Choi Y."/>
            <person name="Park B.S."/>
            <person name="van Deynze A."/>
            <person name="Ashrafi H."/>
            <person name="Hill T."/>
            <person name="Kim W.T."/>
            <person name="Pai H.S."/>
            <person name="Ahn H.K."/>
            <person name="Yeam I."/>
            <person name="Giovannoni J.J."/>
            <person name="Rose J.K."/>
            <person name="Sorensen I."/>
            <person name="Lee S.J."/>
            <person name="Kim R.W."/>
            <person name="Choi I.Y."/>
            <person name="Choi B.S."/>
            <person name="Lim J.S."/>
            <person name="Lee Y.H."/>
            <person name="Choi D."/>
        </authorList>
    </citation>
    <scope>NUCLEOTIDE SEQUENCE [LARGE SCALE GENOMIC DNA]</scope>
    <source>
        <strain evidence="12">cv. CM334</strain>
    </source>
</reference>
<proteinExistence type="predicted"/>
<dbReference type="InterPro" id="IPR000932">
    <property type="entry name" value="PS_antenna-like"/>
</dbReference>
<evidence type="ECO:0000313" key="11">
    <source>
        <dbReference type="EMBL" id="PHT94409.1"/>
    </source>
</evidence>
<keyword evidence="12" id="KW-1185">Reference proteome</keyword>
<dbReference type="SUPFAM" id="SSF161077">
    <property type="entry name" value="Photosystem II antenna protein-like"/>
    <property type="match status" value="1"/>
</dbReference>
<dbReference type="STRING" id="4072.A0A2G3AJL3"/>
<keyword evidence="8 10" id="KW-0472">Membrane</keyword>
<dbReference type="Pfam" id="PF00421">
    <property type="entry name" value="PSII"/>
    <property type="match status" value="2"/>
</dbReference>
<dbReference type="InterPro" id="IPR036001">
    <property type="entry name" value="PS_II_antenna-like_sf"/>
</dbReference>
<dbReference type="AlphaFoldDB" id="A0A2G3AJL3"/>
<dbReference type="Gramene" id="PHT94409">
    <property type="protein sequence ID" value="PHT94409"/>
    <property type="gene ID" value="T459_02291"/>
</dbReference>
<dbReference type="Gene3D" id="1.10.10.670">
    <property type="entry name" value="photosystem ii from thermosynechococcus elongatus"/>
    <property type="match status" value="1"/>
</dbReference>
<feature type="transmembrane region" description="Helical" evidence="10">
    <location>
        <begin position="138"/>
        <end position="161"/>
    </location>
</feature>
<name>A0A2G3AJL3_CAPAN</name>
<dbReference type="PANTHER" id="PTHR33149:SF44">
    <property type="entry name" value="OS04G0473150 PROTEIN"/>
    <property type="match status" value="1"/>
</dbReference>
<dbReference type="SUPFAM" id="SSF81483">
    <property type="entry name" value="Bacterial photosystem II reaction centre, L and M subunits"/>
    <property type="match status" value="1"/>
</dbReference>
<organism evidence="11 12">
    <name type="scientific">Capsicum annuum</name>
    <name type="common">Capsicum pepper</name>
    <dbReference type="NCBI Taxonomy" id="4072"/>
    <lineage>
        <taxon>Eukaryota</taxon>
        <taxon>Viridiplantae</taxon>
        <taxon>Streptophyta</taxon>
        <taxon>Embryophyta</taxon>
        <taxon>Tracheophyta</taxon>
        <taxon>Spermatophyta</taxon>
        <taxon>Magnoliopsida</taxon>
        <taxon>eudicotyledons</taxon>
        <taxon>Gunneridae</taxon>
        <taxon>Pentapetalae</taxon>
        <taxon>asterids</taxon>
        <taxon>lamiids</taxon>
        <taxon>Solanales</taxon>
        <taxon>Solanaceae</taxon>
        <taxon>Solanoideae</taxon>
        <taxon>Capsiceae</taxon>
        <taxon>Capsicum</taxon>
    </lineage>
</organism>
<dbReference type="PANTHER" id="PTHR33149">
    <property type="entry name" value="PHOTOSYSTEM II PROTEIN D1"/>
    <property type="match status" value="1"/>
</dbReference>